<feature type="domain" description="MIF4G" evidence="4">
    <location>
        <begin position="98"/>
        <end position="330"/>
    </location>
</feature>
<dbReference type="PANTHER" id="PTHR23253:SF9">
    <property type="entry name" value="EUKARYOTIC TRANSLATION INITIATION FACTOR 4 GAMMA 2"/>
    <property type="match status" value="1"/>
</dbReference>
<evidence type="ECO:0000313" key="5">
    <source>
        <dbReference type="Proteomes" id="UP000887578"/>
    </source>
</evidence>
<evidence type="ECO:0000256" key="2">
    <source>
        <dbReference type="ARBA" id="ARBA00022540"/>
    </source>
</evidence>
<dbReference type="AlphaFoldDB" id="A0A914QK33"/>
<dbReference type="Pfam" id="PF02854">
    <property type="entry name" value="MIF4G"/>
    <property type="match status" value="1"/>
</dbReference>
<keyword evidence="2" id="KW-0396">Initiation factor</keyword>
<dbReference type="Proteomes" id="UP000887578">
    <property type="component" value="Unplaced"/>
</dbReference>
<dbReference type="GO" id="GO:0003743">
    <property type="term" value="F:translation initiation factor activity"/>
    <property type="evidence" value="ECO:0007669"/>
    <property type="project" value="UniProtKB-KW"/>
</dbReference>
<sequence>MELEDGKINIKKFDDDFGENISVKDDEKFDPTKIYNIQITKTVKFNVVVEPDLAALNEQPPGLNVENNGINVEKISEIIPVSSKSEPSPSTATSGYPVQNFRKLIDKLTQATTELIHKKITEIPYNQISQIFPTMAEILFEKAVNDHHFVEMCADLCKIVYEVEKKNEGAEVKHIFSRAIIQKCQSSFEGRALLDHQKPIAEIQKQFEEEKRNETELAVLNENEKQRMIGIIKFISHLYRVKLLNYKIIENCIVILIRNAENSDNERELMLEYAIVFIETVGTILLQRKEDKLNLLSLGVYITFLERMKGIVPNRIKFMIDNLIKLRDQKWIEVEDYAALNKMKRIKNYNYFWNL</sequence>
<dbReference type="SUPFAM" id="SSF48371">
    <property type="entry name" value="ARM repeat"/>
    <property type="match status" value="1"/>
</dbReference>
<reference evidence="6" key="1">
    <citation type="submission" date="2022-11" db="UniProtKB">
        <authorList>
            <consortium name="WormBaseParasite"/>
        </authorList>
    </citation>
    <scope>IDENTIFICATION</scope>
</reference>
<evidence type="ECO:0000256" key="1">
    <source>
        <dbReference type="ARBA" id="ARBA00005775"/>
    </source>
</evidence>
<dbReference type="InterPro" id="IPR003890">
    <property type="entry name" value="MIF4G-like_typ-3"/>
</dbReference>
<dbReference type="PANTHER" id="PTHR23253">
    <property type="entry name" value="EUKARYOTIC TRANSLATION INITIATION FACTOR 4 GAMMA"/>
    <property type="match status" value="1"/>
</dbReference>
<dbReference type="InterPro" id="IPR016024">
    <property type="entry name" value="ARM-type_fold"/>
</dbReference>
<keyword evidence="5" id="KW-1185">Reference proteome</keyword>
<proteinExistence type="inferred from homology"/>
<dbReference type="WBParaSite" id="PDA_v2.g3876.t1">
    <property type="protein sequence ID" value="PDA_v2.g3876.t1"/>
    <property type="gene ID" value="PDA_v2.g3876"/>
</dbReference>
<organism evidence="5 6">
    <name type="scientific">Panagrolaimus davidi</name>
    <dbReference type="NCBI Taxonomy" id="227884"/>
    <lineage>
        <taxon>Eukaryota</taxon>
        <taxon>Metazoa</taxon>
        <taxon>Ecdysozoa</taxon>
        <taxon>Nematoda</taxon>
        <taxon>Chromadorea</taxon>
        <taxon>Rhabditida</taxon>
        <taxon>Tylenchina</taxon>
        <taxon>Panagrolaimomorpha</taxon>
        <taxon>Panagrolaimoidea</taxon>
        <taxon>Panagrolaimidae</taxon>
        <taxon>Panagrolaimus</taxon>
    </lineage>
</organism>
<dbReference type="GO" id="GO:0016281">
    <property type="term" value="C:eukaryotic translation initiation factor 4F complex"/>
    <property type="evidence" value="ECO:0007669"/>
    <property type="project" value="TreeGrafter"/>
</dbReference>
<dbReference type="GO" id="GO:0003729">
    <property type="term" value="F:mRNA binding"/>
    <property type="evidence" value="ECO:0007669"/>
    <property type="project" value="TreeGrafter"/>
</dbReference>
<accession>A0A914QK33</accession>
<comment type="similarity">
    <text evidence="1">Belongs to the eukaryotic initiation factor 4G family.</text>
</comment>
<keyword evidence="3" id="KW-0648">Protein biosynthesis</keyword>
<protein>
    <submittedName>
        <fullName evidence="6">MIF4G domain-containing protein</fullName>
    </submittedName>
</protein>
<name>A0A914QK33_9BILA</name>
<dbReference type="SMART" id="SM00543">
    <property type="entry name" value="MIF4G"/>
    <property type="match status" value="1"/>
</dbReference>
<dbReference type="Gene3D" id="1.25.40.180">
    <property type="match status" value="1"/>
</dbReference>
<evidence type="ECO:0000313" key="6">
    <source>
        <dbReference type="WBParaSite" id="PDA_v2.g3876.t1"/>
    </source>
</evidence>
<evidence type="ECO:0000256" key="3">
    <source>
        <dbReference type="ARBA" id="ARBA00022917"/>
    </source>
</evidence>
<evidence type="ECO:0000259" key="4">
    <source>
        <dbReference type="SMART" id="SM00543"/>
    </source>
</evidence>